<evidence type="ECO:0000256" key="3">
    <source>
        <dbReference type="ARBA" id="ARBA00022449"/>
    </source>
</evidence>
<feature type="transmembrane region" description="Helical" evidence="9">
    <location>
        <begin position="57"/>
        <end position="77"/>
    </location>
</feature>
<sequence length="518" mass="56423">MVKEGPLMVLLGFYFCLQLARIIADYVLSAGLLGEIAVGIIFGGPLAGILPESWEETWLTVGYLGLILIVFTGGLDFDGPSFLRSIPIAFAAAFWGVLIPIAFSFAILWKAFGYPALHAFTAGCALSSTSLGTTFFVLQSQTKKGLNVQATRVGTLLTAVALTDDVIALVLLTVVESLGSGSGGSLGWIVGKPVVASIALSIVSPIVVYAFRPVYRRWIERPLTHYGGYRGGCTVGFLVLAAYLAISYYIHTTMLLGAFLAGMTLVVWPSNRDDVLNYKHIFEEIFEPLLKRYFASIFFASIGYCIPFLDLFTAKRFWQGLVYSVLMLIGKLLVGIWIPIRDCISKETIIVGDAENQKKKTKWGLGKPNKNSWISGLILGSAMLARGEIGVLILQVSLSTTQANANSPGAISVMDTETYLIGIWAVAWNTIIGPVAFGLLVRFFGQKVIDSHWGSTLRIKLEQEEKNANENGDTKDSENGDSGDDGDSENARNARTAQDNSQNLDDQENEKVRREDNV</sequence>
<evidence type="ECO:0000256" key="9">
    <source>
        <dbReference type="SAM" id="Phobius"/>
    </source>
</evidence>
<evidence type="ECO:0000259" key="10">
    <source>
        <dbReference type="Pfam" id="PF00999"/>
    </source>
</evidence>
<keyword evidence="6" id="KW-0406">Ion transport</keyword>
<keyword evidence="2" id="KW-0813">Transport</keyword>
<feature type="compositionally biased region" description="Basic and acidic residues" evidence="8">
    <location>
        <begin position="464"/>
        <end position="478"/>
    </location>
</feature>
<evidence type="ECO:0000313" key="11">
    <source>
        <dbReference type="EMBL" id="TIB13499.1"/>
    </source>
</evidence>
<dbReference type="PANTHER" id="PTHR43562">
    <property type="entry name" value="NAPA-TYPE SODIUM/HYDROGEN ANTIPORTER"/>
    <property type="match status" value="1"/>
</dbReference>
<evidence type="ECO:0000256" key="6">
    <source>
        <dbReference type="ARBA" id="ARBA00023065"/>
    </source>
</evidence>
<comment type="subcellular location">
    <subcellularLocation>
        <location evidence="1">Membrane</location>
        <topology evidence="1">Multi-pass membrane protein</topology>
    </subcellularLocation>
</comment>
<accession>A0A4T0HLY5</accession>
<dbReference type="PANTHER" id="PTHR43562:SF2">
    <property type="entry name" value="SODIUM-HYDROGEN ANTIPORTER"/>
    <property type="match status" value="1"/>
</dbReference>
<feature type="region of interest" description="Disordered" evidence="8">
    <location>
        <begin position="464"/>
        <end position="518"/>
    </location>
</feature>
<dbReference type="Gene3D" id="1.20.1530.20">
    <property type="match status" value="1"/>
</dbReference>
<keyword evidence="4 9" id="KW-0812">Transmembrane</keyword>
<feature type="transmembrane region" description="Helical" evidence="9">
    <location>
        <begin position="321"/>
        <end position="340"/>
    </location>
</feature>
<dbReference type="AlphaFoldDB" id="A0A4T0HLY5"/>
<evidence type="ECO:0000256" key="8">
    <source>
        <dbReference type="SAM" id="MobiDB-lite"/>
    </source>
</evidence>
<feature type="transmembrane region" description="Helical" evidence="9">
    <location>
        <begin position="115"/>
        <end position="138"/>
    </location>
</feature>
<feature type="transmembrane region" description="Helical" evidence="9">
    <location>
        <begin position="6"/>
        <end position="24"/>
    </location>
</feature>
<evidence type="ECO:0000256" key="4">
    <source>
        <dbReference type="ARBA" id="ARBA00022692"/>
    </source>
</evidence>
<feature type="transmembrane region" description="Helical" evidence="9">
    <location>
        <begin position="289"/>
        <end position="309"/>
    </location>
</feature>
<evidence type="ECO:0000313" key="12">
    <source>
        <dbReference type="Proteomes" id="UP000306954"/>
    </source>
</evidence>
<feature type="transmembrane region" description="Helical" evidence="9">
    <location>
        <begin position="31"/>
        <end position="51"/>
    </location>
</feature>
<evidence type="ECO:0000256" key="5">
    <source>
        <dbReference type="ARBA" id="ARBA00022989"/>
    </source>
</evidence>
<proteinExistence type="predicted"/>
<keyword evidence="5 9" id="KW-1133">Transmembrane helix</keyword>
<feature type="transmembrane region" description="Helical" evidence="9">
    <location>
        <begin position="194"/>
        <end position="215"/>
    </location>
</feature>
<feature type="domain" description="Cation/H+ exchanger transmembrane" evidence="10">
    <location>
        <begin position="32"/>
        <end position="440"/>
    </location>
</feature>
<feature type="transmembrane region" description="Helical" evidence="9">
    <location>
        <begin position="377"/>
        <end position="398"/>
    </location>
</feature>
<dbReference type="GO" id="GO:0016020">
    <property type="term" value="C:membrane"/>
    <property type="evidence" value="ECO:0007669"/>
    <property type="project" value="UniProtKB-SubCell"/>
</dbReference>
<dbReference type="EMBL" id="SPOF01000014">
    <property type="protein sequence ID" value="TIB13499.1"/>
    <property type="molecule type" value="Genomic_DNA"/>
</dbReference>
<feature type="compositionally biased region" description="Acidic residues" evidence="8">
    <location>
        <begin position="479"/>
        <end position="488"/>
    </location>
</feature>
<reference evidence="11 12" key="1">
    <citation type="submission" date="2019-03" db="EMBL/GenBank/DDBJ databases">
        <title>Sequencing 23 genomes of Wallemia ichthyophaga.</title>
        <authorList>
            <person name="Gostincar C."/>
        </authorList>
    </citation>
    <scope>NUCLEOTIDE SEQUENCE [LARGE SCALE GENOMIC DNA]</scope>
    <source>
        <strain evidence="11 12">EXF-8621</strain>
    </source>
</reference>
<name>A0A4T0HLY5_WALIC</name>
<keyword evidence="3" id="KW-0050">Antiport</keyword>
<dbReference type="InterPro" id="IPR038770">
    <property type="entry name" value="Na+/solute_symporter_sf"/>
</dbReference>
<evidence type="ECO:0000256" key="7">
    <source>
        <dbReference type="ARBA" id="ARBA00023136"/>
    </source>
</evidence>
<keyword evidence="7 9" id="KW-0472">Membrane</keyword>
<feature type="compositionally biased region" description="Basic and acidic residues" evidence="8">
    <location>
        <begin position="509"/>
        <end position="518"/>
    </location>
</feature>
<dbReference type="Proteomes" id="UP000306954">
    <property type="component" value="Unassembled WGS sequence"/>
</dbReference>
<dbReference type="GO" id="GO:0015297">
    <property type="term" value="F:antiporter activity"/>
    <property type="evidence" value="ECO:0007669"/>
    <property type="project" value="UniProtKB-KW"/>
</dbReference>
<evidence type="ECO:0000256" key="1">
    <source>
        <dbReference type="ARBA" id="ARBA00004141"/>
    </source>
</evidence>
<organism evidence="11 12">
    <name type="scientific">Wallemia ichthyophaga</name>
    <dbReference type="NCBI Taxonomy" id="245174"/>
    <lineage>
        <taxon>Eukaryota</taxon>
        <taxon>Fungi</taxon>
        <taxon>Dikarya</taxon>
        <taxon>Basidiomycota</taxon>
        <taxon>Wallemiomycotina</taxon>
        <taxon>Wallemiomycetes</taxon>
        <taxon>Wallemiales</taxon>
        <taxon>Wallemiaceae</taxon>
        <taxon>Wallemia</taxon>
    </lineage>
</organism>
<feature type="transmembrane region" description="Helical" evidence="9">
    <location>
        <begin position="252"/>
        <end position="268"/>
    </location>
</feature>
<comment type="caution">
    <text evidence="11">The sequence shown here is derived from an EMBL/GenBank/DDBJ whole genome shotgun (WGS) entry which is preliminary data.</text>
</comment>
<dbReference type="Pfam" id="PF00999">
    <property type="entry name" value="Na_H_Exchanger"/>
    <property type="match status" value="1"/>
</dbReference>
<feature type="transmembrane region" description="Helical" evidence="9">
    <location>
        <begin position="89"/>
        <end position="109"/>
    </location>
</feature>
<feature type="transmembrane region" description="Helical" evidence="9">
    <location>
        <begin position="418"/>
        <end position="441"/>
    </location>
</feature>
<gene>
    <name evidence="11" type="ORF">E3P90_01593</name>
</gene>
<dbReference type="InterPro" id="IPR006153">
    <property type="entry name" value="Cation/H_exchanger_TM"/>
</dbReference>
<evidence type="ECO:0000256" key="2">
    <source>
        <dbReference type="ARBA" id="ARBA00022448"/>
    </source>
</evidence>
<feature type="compositionally biased region" description="Polar residues" evidence="8">
    <location>
        <begin position="491"/>
        <end position="504"/>
    </location>
</feature>
<dbReference type="GO" id="GO:1902600">
    <property type="term" value="P:proton transmembrane transport"/>
    <property type="evidence" value="ECO:0007669"/>
    <property type="project" value="InterPro"/>
</dbReference>
<feature type="transmembrane region" description="Helical" evidence="9">
    <location>
        <begin position="227"/>
        <end position="246"/>
    </location>
</feature>
<protein>
    <recommendedName>
        <fullName evidence="10">Cation/H+ exchanger transmembrane domain-containing protein</fullName>
    </recommendedName>
</protein>